<keyword evidence="4 8" id="KW-1133">Transmembrane helix</keyword>
<feature type="region of interest" description="Disordered" evidence="7">
    <location>
        <begin position="67"/>
        <end position="92"/>
    </location>
</feature>
<dbReference type="InterPro" id="IPR025857">
    <property type="entry name" value="MacB_PCD"/>
</dbReference>
<dbReference type="RefSeq" id="WP_031392104.1">
    <property type="nucleotide sequence ID" value="NZ_JPNB01000002.1"/>
</dbReference>
<dbReference type="InterPro" id="IPR003838">
    <property type="entry name" value="ABC3_permease_C"/>
</dbReference>
<evidence type="ECO:0000256" key="4">
    <source>
        <dbReference type="ARBA" id="ARBA00022989"/>
    </source>
</evidence>
<evidence type="ECO:0000256" key="3">
    <source>
        <dbReference type="ARBA" id="ARBA00022692"/>
    </source>
</evidence>
<evidence type="ECO:0000256" key="6">
    <source>
        <dbReference type="ARBA" id="ARBA00038076"/>
    </source>
</evidence>
<dbReference type="GO" id="GO:0005886">
    <property type="term" value="C:plasma membrane"/>
    <property type="evidence" value="ECO:0007669"/>
    <property type="project" value="UniProtKB-SubCell"/>
</dbReference>
<evidence type="ECO:0000256" key="1">
    <source>
        <dbReference type="ARBA" id="ARBA00004651"/>
    </source>
</evidence>
<sequence length="429" mass="46024">MLIIENVRLALSSLKANKMRALLTMLGIIIGIASVIAIMTVGNSLTSSITSSMSSMGANNITVGLQQRENEEEETETGMTFGSERNQQKSAKEEDYFTTEMLESYCATYPNEIYALSASETIGSGQIEDGNLYANVSVMGASQGYFVANDLTILSGRFFSDRETDDGDKVAIISEKAVNNMFQGDVEKAIGSTIQTNINESYENYTVVGVYEYEESAFTFSTSSEKDINTNVYIPLKTALDKNHKTGYTSFTVVTQAGVDSDQFAGTTKSYFNTYYRNNRDFEVSAASMASLVSAMSDIMGTVTTAISVIAGIALVVGGIGVMNIMLVSITERTREIGTRKALGATNGSIRLQFIVEAIIICMIGGIIGIALGIAGGILGAQLMDSEASVSASSIIISLLFSIGIGVFFGYYPANKAAKMDPIEALRYE</sequence>
<organism evidence="11 12">
    <name type="scientific">Kineothrix alysoides</name>
    <dbReference type="NCBI Taxonomy" id="1469948"/>
    <lineage>
        <taxon>Bacteria</taxon>
        <taxon>Bacillati</taxon>
        <taxon>Bacillota</taxon>
        <taxon>Clostridia</taxon>
        <taxon>Lachnospirales</taxon>
        <taxon>Lachnospiraceae</taxon>
        <taxon>Kineothrix</taxon>
    </lineage>
</organism>
<feature type="transmembrane region" description="Helical" evidence="8">
    <location>
        <begin position="391"/>
        <end position="412"/>
    </location>
</feature>
<evidence type="ECO:0000256" key="7">
    <source>
        <dbReference type="SAM" id="MobiDB-lite"/>
    </source>
</evidence>
<feature type="domain" description="MacB-like periplasmic core" evidence="10">
    <location>
        <begin position="22"/>
        <end position="265"/>
    </location>
</feature>
<dbReference type="GO" id="GO:0022857">
    <property type="term" value="F:transmembrane transporter activity"/>
    <property type="evidence" value="ECO:0007669"/>
    <property type="project" value="TreeGrafter"/>
</dbReference>
<keyword evidence="5 8" id="KW-0472">Membrane</keyword>
<dbReference type="PANTHER" id="PTHR30572">
    <property type="entry name" value="MEMBRANE COMPONENT OF TRANSPORTER-RELATED"/>
    <property type="match status" value="1"/>
</dbReference>
<evidence type="ECO:0000313" key="12">
    <source>
        <dbReference type="Proteomes" id="UP000295718"/>
    </source>
</evidence>
<feature type="transmembrane region" description="Helical" evidence="8">
    <location>
        <begin position="352"/>
        <end position="379"/>
    </location>
</feature>
<dbReference type="OrthoDB" id="9770036at2"/>
<keyword evidence="2" id="KW-1003">Cell membrane</keyword>
<feature type="transmembrane region" description="Helical" evidence="8">
    <location>
        <begin position="306"/>
        <end position="331"/>
    </location>
</feature>
<protein>
    <submittedName>
        <fullName evidence="11">Putative ABC transport system permease protein</fullName>
    </submittedName>
</protein>
<dbReference type="EMBL" id="SLUO01000018">
    <property type="protein sequence ID" value="TCL54845.1"/>
    <property type="molecule type" value="Genomic_DNA"/>
</dbReference>
<evidence type="ECO:0000313" key="11">
    <source>
        <dbReference type="EMBL" id="TCL54845.1"/>
    </source>
</evidence>
<gene>
    <name evidence="11" type="ORF">EDD76_11887</name>
</gene>
<evidence type="ECO:0000259" key="10">
    <source>
        <dbReference type="Pfam" id="PF12704"/>
    </source>
</evidence>
<dbReference type="STRING" id="1469948.GCA_000732725_03481"/>
<reference evidence="11 12" key="1">
    <citation type="submission" date="2019-03" db="EMBL/GenBank/DDBJ databases">
        <title>Genomic Encyclopedia of Type Strains, Phase IV (KMG-IV): sequencing the most valuable type-strain genomes for metagenomic binning, comparative biology and taxonomic classification.</title>
        <authorList>
            <person name="Goeker M."/>
        </authorList>
    </citation>
    <scope>NUCLEOTIDE SEQUENCE [LARGE SCALE GENOMIC DNA]</scope>
    <source>
        <strain evidence="11 12">DSM 100556</strain>
    </source>
</reference>
<comment type="similarity">
    <text evidence="6">Belongs to the ABC-4 integral membrane protein family.</text>
</comment>
<proteinExistence type="inferred from homology"/>
<dbReference type="Pfam" id="PF02687">
    <property type="entry name" value="FtsX"/>
    <property type="match status" value="1"/>
</dbReference>
<feature type="domain" description="ABC3 transporter permease C-terminal" evidence="9">
    <location>
        <begin position="309"/>
        <end position="422"/>
    </location>
</feature>
<dbReference type="Proteomes" id="UP000295718">
    <property type="component" value="Unassembled WGS sequence"/>
</dbReference>
<dbReference type="InterPro" id="IPR050250">
    <property type="entry name" value="Macrolide_Exporter_MacB"/>
</dbReference>
<accession>A0A4R1QR64</accession>
<evidence type="ECO:0000256" key="2">
    <source>
        <dbReference type="ARBA" id="ARBA00022475"/>
    </source>
</evidence>
<keyword evidence="12" id="KW-1185">Reference proteome</keyword>
<evidence type="ECO:0000256" key="8">
    <source>
        <dbReference type="SAM" id="Phobius"/>
    </source>
</evidence>
<name>A0A4R1QR64_9FIRM</name>
<dbReference type="Pfam" id="PF12704">
    <property type="entry name" value="MacB_PCD"/>
    <property type="match status" value="1"/>
</dbReference>
<evidence type="ECO:0000256" key="5">
    <source>
        <dbReference type="ARBA" id="ARBA00023136"/>
    </source>
</evidence>
<keyword evidence="3 8" id="KW-0812">Transmembrane</keyword>
<dbReference type="AlphaFoldDB" id="A0A4R1QR64"/>
<dbReference type="PANTHER" id="PTHR30572:SF4">
    <property type="entry name" value="ABC TRANSPORTER PERMEASE YTRF"/>
    <property type="match status" value="1"/>
</dbReference>
<comment type="caution">
    <text evidence="11">The sequence shown here is derived from an EMBL/GenBank/DDBJ whole genome shotgun (WGS) entry which is preliminary data.</text>
</comment>
<evidence type="ECO:0000259" key="9">
    <source>
        <dbReference type="Pfam" id="PF02687"/>
    </source>
</evidence>
<feature type="transmembrane region" description="Helical" evidence="8">
    <location>
        <begin position="21"/>
        <end position="42"/>
    </location>
</feature>
<comment type="subcellular location">
    <subcellularLocation>
        <location evidence="1">Cell membrane</location>
        <topology evidence="1">Multi-pass membrane protein</topology>
    </subcellularLocation>
</comment>